<dbReference type="EMBL" id="CP017560">
    <property type="protein sequence ID" value="AOV07082.1"/>
    <property type="molecule type" value="Genomic_DNA"/>
</dbReference>
<dbReference type="KEGG" id="surl:BI350_05665"/>
<evidence type="ECO:0000313" key="4">
    <source>
        <dbReference type="Proteomes" id="UP000185746"/>
    </source>
</evidence>
<feature type="signal peptide" evidence="1">
    <location>
        <begin position="1"/>
        <end position="19"/>
    </location>
</feature>
<sequence length="192" mass="21408">MLKRFVVLLLLLSLMGACSSEQPTKNAEDGQGMEVEKGLLNVEVTLPPLFFEGENIDEVIANAKAEGIKDVKKNEDGSLTYKMSKAKHKEMLDEMKDTIIEQVNELETGEDFPSIQTVSYHKAFKEFTLQVDKEQYENSFDGLATIGLGLVGVYYQVLDGTDIEQTKVMIHLEDAATGEVFDSMVYPDALDE</sequence>
<evidence type="ECO:0000259" key="2">
    <source>
        <dbReference type="Pfam" id="PF18652"/>
    </source>
</evidence>
<keyword evidence="4" id="KW-1185">Reference proteome</keyword>
<reference evidence="3 4" key="1">
    <citation type="submission" date="2016-09" db="EMBL/GenBank/DDBJ databases">
        <title>Complete genome sequence of the Lysinibacillus sphaericus LMG 22257, a specie of Bacillus with ureolytic activity that can effectively biodeposit calcium carbonate.</title>
        <authorList>
            <person name="Yan W."/>
        </authorList>
    </citation>
    <scope>NUCLEOTIDE SEQUENCE [LARGE SCALE GENOMIC DNA]</scope>
    <source>
        <strain evidence="3 4">LMG 22257</strain>
    </source>
</reference>
<dbReference type="RefSeq" id="WP_075527208.1">
    <property type="nucleotide sequence ID" value="NZ_CP017560.1"/>
</dbReference>
<dbReference type="AlphaFoldDB" id="A0A1D8JEE0"/>
<gene>
    <name evidence="3" type="ORF">BI350_05665</name>
</gene>
<dbReference type="Pfam" id="PF18652">
    <property type="entry name" value="Adhesin_P1_N"/>
    <property type="match status" value="1"/>
</dbReference>
<evidence type="ECO:0000256" key="1">
    <source>
        <dbReference type="SAM" id="SignalP"/>
    </source>
</evidence>
<feature type="chain" id="PRO_5038959152" description="Antigen I/II N-terminal domain-containing protein" evidence="1">
    <location>
        <begin position="20"/>
        <end position="192"/>
    </location>
</feature>
<accession>A0A1D8JEE0</accession>
<proteinExistence type="predicted"/>
<dbReference type="PROSITE" id="PS51257">
    <property type="entry name" value="PROKAR_LIPOPROTEIN"/>
    <property type="match status" value="1"/>
</dbReference>
<name>A0A1D8JEE0_9BACL</name>
<dbReference type="Proteomes" id="UP000185746">
    <property type="component" value="Chromosome"/>
</dbReference>
<protein>
    <recommendedName>
        <fullName evidence="2">Antigen I/II N-terminal domain-containing protein</fullName>
    </recommendedName>
</protein>
<evidence type="ECO:0000313" key="3">
    <source>
        <dbReference type="EMBL" id="AOV07082.1"/>
    </source>
</evidence>
<dbReference type="InterPro" id="IPR041324">
    <property type="entry name" value="AgI/II_N"/>
</dbReference>
<organism evidence="3 4">
    <name type="scientific">Sporosarcina ureilytica</name>
    <dbReference type="NCBI Taxonomy" id="298596"/>
    <lineage>
        <taxon>Bacteria</taxon>
        <taxon>Bacillati</taxon>
        <taxon>Bacillota</taxon>
        <taxon>Bacilli</taxon>
        <taxon>Bacillales</taxon>
        <taxon>Caryophanaceae</taxon>
        <taxon>Sporosarcina</taxon>
    </lineage>
</organism>
<feature type="domain" description="Antigen I/II N-terminal" evidence="2">
    <location>
        <begin position="55"/>
        <end position="139"/>
    </location>
</feature>
<keyword evidence="1" id="KW-0732">Signal</keyword>